<reference evidence="6" key="1">
    <citation type="submission" date="2013-04" db="EMBL/GenBank/DDBJ databases">
        <title>The genome sequencing project of 58 acetic acid bacteria.</title>
        <authorList>
            <person name="Okamoto-Kainuma A."/>
            <person name="Ishikawa M."/>
            <person name="Umino S."/>
            <person name="Koizumi Y."/>
            <person name="Shiwa Y."/>
            <person name="Yoshikawa H."/>
            <person name="Matsutani M."/>
            <person name="Matsushita K."/>
        </authorList>
    </citation>
    <scope>NUCLEOTIDE SEQUENCE</scope>
    <source>
        <strain evidence="6">NRIC 0535</strain>
    </source>
</reference>
<evidence type="ECO:0000256" key="1">
    <source>
        <dbReference type="ARBA" id="ARBA00009437"/>
    </source>
</evidence>
<dbReference type="PANTHER" id="PTHR30118:SF15">
    <property type="entry name" value="TRANSCRIPTIONAL REGULATORY PROTEIN"/>
    <property type="match status" value="1"/>
</dbReference>
<protein>
    <submittedName>
        <fullName evidence="6">Transcriptional regulator</fullName>
    </submittedName>
</protein>
<dbReference type="PRINTS" id="PR00039">
    <property type="entry name" value="HTHLYSR"/>
</dbReference>
<evidence type="ECO:0000313" key="6">
    <source>
        <dbReference type="EMBL" id="GBQ89475.1"/>
    </source>
</evidence>
<evidence type="ECO:0000313" key="7">
    <source>
        <dbReference type="Proteomes" id="UP001062776"/>
    </source>
</evidence>
<keyword evidence="7" id="KW-1185">Reference proteome</keyword>
<feature type="domain" description="HTH lysR-type" evidence="5">
    <location>
        <begin position="6"/>
        <end position="63"/>
    </location>
</feature>
<dbReference type="InterPro" id="IPR005119">
    <property type="entry name" value="LysR_subst-bd"/>
</dbReference>
<dbReference type="Gene3D" id="1.10.10.10">
    <property type="entry name" value="Winged helix-like DNA-binding domain superfamily/Winged helix DNA-binding domain"/>
    <property type="match status" value="1"/>
</dbReference>
<keyword evidence="4" id="KW-0804">Transcription</keyword>
<dbReference type="RefSeq" id="WP_264815675.1">
    <property type="nucleotide sequence ID" value="NZ_BAPV01000013.1"/>
</dbReference>
<proteinExistence type="inferred from homology"/>
<dbReference type="PANTHER" id="PTHR30118">
    <property type="entry name" value="HTH-TYPE TRANSCRIPTIONAL REGULATOR LEUO-RELATED"/>
    <property type="match status" value="1"/>
</dbReference>
<dbReference type="InterPro" id="IPR036388">
    <property type="entry name" value="WH-like_DNA-bd_sf"/>
</dbReference>
<name>A0ABQ0Q3E2_9PROT</name>
<dbReference type="SUPFAM" id="SSF53850">
    <property type="entry name" value="Periplasmic binding protein-like II"/>
    <property type="match status" value="1"/>
</dbReference>
<dbReference type="SUPFAM" id="SSF46785">
    <property type="entry name" value="Winged helix' DNA-binding domain"/>
    <property type="match status" value="1"/>
</dbReference>
<dbReference type="EMBL" id="BAPV01000013">
    <property type="protein sequence ID" value="GBQ89475.1"/>
    <property type="molecule type" value="Genomic_DNA"/>
</dbReference>
<organism evidence="6 7">
    <name type="scientific">Asaia krungthepensis NRIC 0535</name>
    <dbReference type="NCBI Taxonomy" id="1307925"/>
    <lineage>
        <taxon>Bacteria</taxon>
        <taxon>Pseudomonadati</taxon>
        <taxon>Pseudomonadota</taxon>
        <taxon>Alphaproteobacteria</taxon>
        <taxon>Acetobacterales</taxon>
        <taxon>Acetobacteraceae</taxon>
        <taxon>Asaia</taxon>
    </lineage>
</organism>
<dbReference type="Pfam" id="PF03466">
    <property type="entry name" value="LysR_substrate"/>
    <property type="match status" value="1"/>
</dbReference>
<evidence type="ECO:0000256" key="4">
    <source>
        <dbReference type="ARBA" id="ARBA00023163"/>
    </source>
</evidence>
<keyword evidence="3" id="KW-0238">DNA-binding</keyword>
<keyword evidence="2" id="KW-0805">Transcription regulation</keyword>
<dbReference type="Pfam" id="PF00126">
    <property type="entry name" value="HTH_1"/>
    <property type="match status" value="1"/>
</dbReference>
<dbReference type="PROSITE" id="PS50931">
    <property type="entry name" value="HTH_LYSR"/>
    <property type="match status" value="1"/>
</dbReference>
<evidence type="ECO:0000259" key="5">
    <source>
        <dbReference type="PROSITE" id="PS50931"/>
    </source>
</evidence>
<dbReference type="InterPro" id="IPR050389">
    <property type="entry name" value="LysR-type_TF"/>
</dbReference>
<dbReference type="InterPro" id="IPR036390">
    <property type="entry name" value="WH_DNA-bd_sf"/>
</dbReference>
<gene>
    <name evidence="6" type="ORF">AA0535_1804</name>
</gene>
<evidence type="ECO:0000256" key="2">
    <source>
        <dbReference type="ARBA" id="ARBA00023015"/>
    </source>
</evidence>
<evidence type="ECO:0000256" key="3">
    <source>
        <dbReference type="ARBA" id="ARBA00023125"/>
    </source>
</evidence>
<dbReference type="InterPro" id="IPR000847">
    <property type="entry name" value="LysR_HTH_N"/>
</dbReference>
<accession>A0ABQ0Q3E2</accession>
<sequence length="312" mass="34083">MDIERLDLNLLATLDVLLAERNVTRAARRLAISQPALSTRLARLRAVLGDPLLLPGPRGMIPTERALALHKPLRAALDAVRDVVAVASRFDPMTASATVTIVASDYVQYAVLFDLVRHLRDVAPGIRVAWRSAAQRSGLELFEQGDADLYLTIPDDIPDGLRQTPLFDETYVLIARAGHPEVQGSPGLDLFCRLDHILVSPAGGGFAGATDIALAAMGRERRVVLSVPGFLMVPEIVARSDMVAIVPRRIVAARRLPLAVLQPPLAVPGFTIAMAWHDRTAMHPLYRWMRETIVSVVRRASGDDGKRFHGTL</sequence>
<dbReference type="Gene3D" id="3.40.190.10">
    <property type="entry name" value="Periplasmic binding protein-like II"/>
    <property type="match status" value="2"/>
</dbReference>
<comment type="caution">
    <text evidence="6">The sequence shown here is derived from an EMBL/GenBank/DDBJ whole genome shotgun (WGS) entry which is preliminary data.</text>
</comment>
<dbReference type="Proteomes" id="UP001062776">
    <property type="component" value="Unassembled WGS sequence"/>
</dbReference>
<comment type="similarity">
    <text evidence="1">Belongs to the LysR transcriptional regulatory family.</text>
</comment>